<feature type="domain" description="D-isomer specific 2-hydroxyacid dehydrogenase catalytic" evidence="5">
    <location>
        <begin position="5"/>
        <end position="310"/>
    </location>
</feature>
<evidence type="ECO:0000256" key="1">
    <source>
        <dbReference type="ARBA" id="ARBA00005854"/>
    </source>
</evidence>
<dbReference type="InterPro" id="IPR006139">
    <property type="entry name" value="D-isomer_2_OHA_DH_cat_dom"/>
</dbReference>
<dbReference type="GO" id="GO:0051287">
    <property type="term" value="F:NAD binding"/>
    <property type="evidence" value="ECO:0007669"/>
    <property type="project" value="InterPro"/>
</dbReference>
<protein>
    <submittedName>
        <fullName evidence="7">Lactate dehydrogenase</fullName>
    </submittedName>
</protein>
<name>A0A1N7MZS8_9RHOB</name>
<proteinExistence type="inferred from homology"/>
<evidence type="ECO:0000256" key="3">
    <source>
        <dbReference type="ARBA" id="ARBA00023027"/>
    </source>
</evidence>
<dbReference type="InterPro" id="IPR006140">
    <property type="entry name" value="D-isomer_DH_NAD-bd"/>
</dbReference>
<dbReference type="InterPro" id="IPR050857">
    <property type="entry name" value="D-2-hydroxyacid_DH"/>
</dbReference>
<evidence type="ECO:0000313" key="8">
    <source>
        <dbReference type="Proteomes" id="UP000186684"/>
    </source>
</evidence>
<dbReference type="CDD" id="cd12169">
    <property type="entry name" value="PGDH_like_1"/>
    <property type="match status" value="1"/>
</dbReference>
<evidence type="ECO:0000256" key="2">
    <source>
        <dbReference type="ARBA" id="ARBA00023002"/>
    </source>
</evidence>
<dbReference type="GO" id="GO:0016616">
    <property type="term" value="F:oxidoreductase activity, acting on the CH-OH group of donors, NAD or NADP as acceptor"/>
    <property type="evidence" value="ECO:0007669"/>
    <property type="project" value="InterPro"/>
</dbReference>
<dbReference type="PANTHER" id="PTHR42789:SF1">
    <property type="entry name" value="D-ISOMER SPECIFIC 2-HYDROXYACID DEHYDROGENASE FAMILY PROTEIN (AFU_ORTHOLOGUE AFUA_6G10090)"/>
    <property type="match status" value="1"/>
</dbReference>
<evidence type="ECO:0000256" key="4">
    <source>
        <dbReference type="RuleBase" id="RU003719"/>
    </source>
</evidence>
<reference evidence="8" key="1">
    <citation type="submission" date="2017-01" db="EMBL/GenBank/DDBJ databases">
        <authorList>
            <person name="Varghese N."/>
            <person name="Submissions S."/>
        </authorList>
    </citation>
    <scope>NUCLEOTIDE SEQUENCE [LARGE SCALE GENOMIC DNA]</scope>
    <source>
        <strain evidence="8">DSM 29430</strain>
    </source>
</reference>
<evidence type="ECO:0000259" key="6">
    <source>
        <dbReference type="Pfam" id="PF02826"/>
    </source>
</evidence>
<dbReference type="Pfam" id="PF02826">
    <property type="entry name" value="2-Hacid_dh_C"/>
    <property type="match status" value="1"/>
</dbReference>
<dbReference type="SUPFAM" id="SSF51735">
    <property type="entry name" value="NAD(P)-binding Rossmann-fold domains"/>
    <property type="match status" value="1"/>
</dbReference>
<keyword evidence="8" id="KW-1185">Reference proteome</keyword>
<dbReference type="EMBL" id="FTOQ01000006">
    <property type="protein sequence ID" value="SIS91654.1"/>
    <property type="molecule type" value="Genomic_DNA"/>
</dbReference>
<keyword evidence="2 4" id="KW-0560">Oxidoreductase</keyword>
<dbReference type="AlphaFoldDB" id="A0A1N7MZS8"/>
<dbReference type="InterPro" id="IPR029753">
    <property type="entry name" value="D-isomer_DH_CS"/>
</dbReference>
<organism evidence="7 8">
    <name type="scientific">Roseivivax lentus</name>
    <dbReference type="NCBI Taxonomy" id="633194"/>
    <lineage>
        <taxon>Bacteria</taxon>
        <taxon>Pseudomonadati</taxon>
        <taxon>Pseudomonadota</taxon>
        <taxon>Alphaproteobacteria</taxon>
        <taxon>Rhodobacterales</taxon>
        <taxon>Roseobacteraceae</taxon>
        <taxon>Roseivivax</taxon>
    </lineage>
</organism>
<feature type="domain" description="D-isomer specific 2-hydroxyacid dehydrogenase NAD-binding" evidence="6">
    <location>
        <begin position="107"/>
        <end position="286"/>
    </location>
</feature>
<dbReference type="PANTHER" id="PTHR42789">
    <property type="entry name" value="D-ISOMER SPECIFIC 2-HYDROXYACID DEHYDROGENASE FAMILY PROTEIN (AFU_ORTHOLOGUE AFUA_6G10090)"/>
    <property type="match status" value="1"/>
</dbReference>
<keyword evidence="3" id="KW-0520">NAD</keyword>
<dbReference type="OrthoDB" id="9793626at2"/>
<accession>A0A1N7MZS8</accession>
<dbReference type="Pfam" id="PF00389">
    <property type="entry name" value="2-Hacid_dh"/>
    <property type="match status" value="1"/>
</dbReference>
<dbReference type="RefSeq" id="WP_076448256.1">
    <property type="nucleotide sequence ID" value="NZ_FTOQ01000006.1"/>
</dbReference>
<dbReference type="Gene3D" id="3.40.50.720">
    <property type="entry name" value="NAD(P)-binding Rossmann-like Domain"/>
    <property type="match status" value="2"/>
</dbReference>
<dbReference type="PROSITE" id="PS00671">
    <property type="entry name" value="D_2_HYDROXYACID_DH_3"/>
    <property type="match status" value="1"/>
</dbReference>
<comment type="similarity">
    <text evidence="1 4">Belongs to the D-isomer specific 2-hydroxyacid dehydrogenase family.</text>
</comment>
<dbReference type="STRING" id="633194.SAMN05421759_10698"/>
<evidence type="ECO:0000259" key="5">
    <source>
        <dbReference type="Pfam" id="PF00389"/>
    </source>
</evidence>
<dbReference type="SUPFAM" id="SSF52283">
    <property type="entry name" value="Formate/glycerate dehydrogenase catalytic domain-like"/>
    <property type="match status" value="1"/>
</dbReference>
<sequence length="316" mass="33282">MKLAVLDDYHDYARRFADFGPDCEVTVFRDPIAPDALAATLAPFDALCVMRERTPLTAALIDALPNLRLIVTTGMRNLAIDTEAAAAHGITVCGTASRTPATTQLAMTLILMATRNILPNLAAVNAGGWQAEAGRDLDGLTLGLVGLGRLGALMAEMARSFGMDIVAWSENLTPARCDEVGVRQAPSLAALLAEADVASIHLVLSERTRGLIGAAELASMKPDAVLVNTSRGPILDEAAIVPALRAGRPGCIALDVFDTEPLPAAHPLRDAPLIEAGRLILSPHIGYGALQTYQTMYEEAGDCVRAFNAGAPVRVL</sequence>
<dbReference type="InterPro" id="IPR036291">
    <property type="entry name" value="NAD(P)-bd_dom_sf"/>
</dbReference>
<dbReference type="Proteomes" id="UP000186684">
    <property type="component" value="Unassembled WGS sequence"/>
</dbReference>
<evidence type="ECO:0000313" key="7">
    <source>
        <dbReference type="EMBL" id="SIS91654.1"/>
    </source>
</evidence>
<gene>
    <name evidence="7" type="ORF">SAMN05421759_10698</name>
</gene>